<evidence type="ECO:0000313" key="1">
    <source>
        <dbReference type="EMBL" id="KAH1108901.1"/>
    </source>
</evidence>
<organism evidence="1 2">
    <name type="scientific">Gossypium stocksii</name>
    <dbReference type="NCBI Taxonomy" id="47602"/>
    <lineage>
        <taxon>Eukaryota</taxon>
        <taxon>Viridiplantae</taxon>
        <taxon>Streptophyta</taxon>
        <taxon>Embryophyta</taxon>
        <taxon>Tracheophyta</taxon>
        <taxon>Spermatophyta</taxon>
        <taxon>Magnoliopsida</taxon>
        <taxon>eudicotyledons</taxon>
        <taxon>Gunneridae</taxon>
        <taxon>Pentapetalae</taxon>
        <taxon>rosids</taxon>
        <taxon>malvids</taxon>
        <taxon>Malvales</taxon>
        <taxon>Malvaceae</taxon>
        <taxon>Malvoideae</taxon>
        <taxon>Gossypium</taxon>
    </lineage>
</organism>
<proteinExistence type="predicted"/>
<protein>
    <recommendedName>
        <fullName evidence="3">RNase H type-1 domain-containing protein</fullName>
    </recommendedName>
</protein>
<evidence type="ECO:0000313" key="2">
    <source>
        <dbReference type="Proteomes" id="UP000828251"/>
    </source>
</evidence>
<evidence type="ECO:0008006" key="3">
    <source>
        <dbReference type="Google" id="ProtNLM"/>
    </source>
</evidence>
<name>A0A9D4AEN1_9ROSI</name>
<reference evidence="1 2" key="1">
    <citation type="journal article" date="2021" name="Plant Biotechnol. J.">
        <title>Multi-omics assisted identification of the key and species-specific regulatory components of drought-tolerant mechanisms in Gossypium stocksii.</title>
        <authorList>
            <person name="Yu D."/>
            <person name="Ke L."/>
            <person name="Zhang D."/>
            <person name="Wu Y."/>
            <person name="Sun Y."/>
            <person name="Mei J."/>
            <person name="Sun J."/>
            <person name="Sun Y."/>
        </authorList>
    </citation>
    <scope>NUCLEOTIDE SEQUENCE [LARGE SCALE GENOMIC DNA]</scope>
    <source>
        <strain evidence="2">cv. E1</strain>
        <tissue evidence="1">Leaf</tissue>
    </source>
</reference>
<sequence length="80" mass="9042">MDGAVQMVWRSTVTKRQTLGYFGETVAERDPSLTGSNSALIRHIHVLLKNIGPWTIQHTPRDFNKIVDYLAKMAFIQALS</sequence>
<dbReference type="Proteomes" id="UP000828251">
    <property type="component" value="Unassembled WGS sequence"/>
</dbReference>
<gene>
    <name evidence="1" type="ORF">J1N35_012669</name>
</gene>
<accession>A0A9D4AEN1</accession>
<keyword evidence="2" id="KW-1185">Reference proteome</keyword>
<comment type="caution">
    <text evidence="1">The sequence shown here is derived from an EMBL/GenBank/DDBJ whole genome shotgun (WGS) entry which is preliminary data.</text>
</comment>
<dbReference type="EMBL" id="JAIQCV010000004">
    <property type="protein sequence ID" value="KAH1108901.1"/>
    <property type="molecule type" value="Genomic_DNA"/>
</dbReference>
<dbReference type="AlphaFoldDB" id="A0A9D4AEN1"/>